<dbReference type="Proteomes" id="UP000306740">
    <property type="component" value="Unassembled WGS sequence"/>
</dbReference>
<dbReference type="Gene3D" id="1.20.5.1930">
    <property type="match status" value="1"/>
</dbReference>
<dbReference type="Pfam" id="PF02518">
    <property type="entry name" value="HATPase_c"/>
    <property type="match status" value="1"/>
</dbReference>
<evidence type="ECO:0000313" key="14">
    <source>
        <dbReference type="EMBL" id="TNC43706.1"/>
    </source>
</evidence>
<evidence type="ECO:0000256" key="6">
    <source>
        <dbReference type="ARBA" id="ARBA00022777"/>
    </source>
</evidence>
<dbReference type="PANTHER" id="PTHR24421">
    <property type="entry name" value="NITRATE/NITRITE SENSOR PROTEIN NARX-RELATED"/>
    <property type="match status" value="1"/>
</dbReference>
<dbReference type="GO" id="GO:0005524">
    <property type="term" value="F:ATP binding"/>
    <property type="evidence" value="ECO:0007669"/>
    <property type="project" value="UniProtKB-KW"/>
</dbReference>
<reference evidence="13 15" key="1">
    <citation type="submission" date="2019-05" db="EMBL/GenBank/DDBJ databases">
        <title>Mumia sp. nov., isolated from the intestinal contents of plateau pika (Ochotona curzoniae) in the Qinghai-Tibet plateau of China.</title>
        <authorList>
            <person name="Tian Z."/>
        </authorList>
    </citation>
    <scope>NUCLEOTIDE SEQUENCE [LARGE SCALE GENOMIC DNA]</scope>
    <source>
        <strain evidence="15">527</strain>
        <strain evidence="13">Z527</strain>
    </source>
</reference>
<evidence type="ECO:0000256" key="1">
    <source>
        <dbReference type="ARBA" id="ARBA00000085"/>
    </source>
</evidence>
<dbReference type="GO" id="GO:0000155">
    <property type="term" value="F:phosphorelay sensor kinase activity"/>
    <property type="evidence" value="ECO:0007669"/>
    <property type="project" value="InterPro"/>
</dbReference>
<keyword evidence="7" id="KW-0067">ATP-binding</keyword>
<evidence type="ECO:0000259" key="12">
    <source>
        <dbReference type="Pfam" id="PF07730"/>
    </source>
</evidence>
<feature type="transmembrane region" description="Helical" evidence="10">
    <location>
        <begin position="107"/>
        <end position="140"/>
    </location>
</feature>
<organism evidence="13 15">
    <name type="scientific">Mumia zhuanghuii</name>
    <dbReference type="NCBI Taxonomy" id="2585211"/>
    <lineage>
        <taxon>Bacteria</taxon>
        <taxon>Bacillati</taxon>
        <taxon>Actinomycetota</taxon>
        <taxon>Actinomycetes</taxon>
        <taxon>Propionibacteriales</taxon>
        <taxon>Nocardioidaceae</taxon>
        <taxon>Mumia</taxon>
    </lineage>
</organism>
<keyword evidence="10" id="KW-1133">Transmembrane helix</keyword>
<keyword evidence="3" id="KW-0597">Phosphoprotein</keyword>
<evidence type="ECO:0000256" key="4">
    <source>
        <dbReference type="ARBA" id="ARBA00022679"/>
    </source>
</evidence>
<gene>
    <name evidence="14" type="ORF">FHE65_17880</name>
    <name evidence="13" type="ORF">FHE65_21270</name>
</gene>
<feature type="transmembrane region" description="Helical" evidence="10">
    <location>
        <begin position="53"/>
        <end position="72"/>
    </location>
</feature>
<feature type="transmembrane region" description="Helical" evidence="10">
    <location>
        <begin position="79"/>
        <end position="101"/>
    </location>
</feature>
<dbReference type="EC" id="2.7.13.3" evidence="2"/>
<keyword evidence="8" id="KW-0902">Two-component regulatory system</keyword>
<evidence type="ECO:0000256" key="3">
    <source>
        <dbReference type="ARBA" id="ARBA00022553"/>
    </source>
</evidence>
<dbReference type="EMBL" id="VDFR01000079">
    <property type="protein sequence ID" value="TNC43706.1"/>
    <property type="molecule type" value="Genomic_DNA"/>
</dbReference>
<comment type="catalytic activity">
    <reaction evidence="1">
        <text>ATP + protein L-histidine = ADP + protein N-phospho-L-histidine.</text>
        <dbReference type="EC" id="2.7.13.3"/>
    </reaction>
</comment>
<feature type="transmembrane region" description="Helical" evidence="10">
    <location>
        <begin position="147"/>
        <end position="168"/>
    </location>
</feature>
<dbReference type="Pfam" id="PF07730">
    <property type="entry name" value="HisKA_3"/>
    <property type="match status" value="1"/>
</dbReference>
<evidence type="ECO:0000256" key="2">
    <source>
        <dbReference type="ARBA" id="ARBA00012438"/>
    </source>
</evidence>
<dbReference type="InterPro" id="IPR036890">
    <property type="entry name" value="HATPase_C_sf"/>
</dbReference>
<name>A0A5C4MGH7_9ACTN</name>
<evidence type="ECO:0000256" key="7">
    <source>
        <dbReference type="ARBA" id="ARBA00022840"/>
    </source>
</evidence>
<protein>
    <recommendedName>
        <fullName evidence="2">histidine kinase</fullName>
        <ecNumber evidence="2">2.7.13.3</ecNumber>
    </recommendedName>
</protein>
<accession>A0A5C4MGH7</accession>
<dbReference type="Gene3D" id="3.30.565.10">
    <property type="entry name" value="Histidine kinase-like ATPase, C-terminal domain"/>
    <property type="match status" value="1"/>
</dbReference>
<evidence type="ECO:0000256" key="10">
    <source>
        <dbReference type="SAM" id="Phobius"/>
    </source>
</evidence>
<evidence type="ECO:0000313" key="13">
    <source>
        <dbReference type="EMBL" id="TNC42447.1"/>
    </source>
</evidence>
<feature type="domain" description="Histidine kinase/HSP90-like ATPase" evidence="11">
    <location>
        <begin position="325"/>
        <end position="410"/>
    </location>
</feature>
<dbReference type="InterPro" id="IPR003594">
    <property type="entry name" value="HATPase_dom"/>
</dbReference>
<keyword evidence="6 13" id="KW-0418">Kinase</keyword>
<proteinExistence type="predicted"/>
<dbReference type="OrthoDB" id="227596at2"/>
<comment type="caution">
    <text evidence="13">The sequence shown here is derived from an EMBL/GenBank/DDBJ whole genome shotgun (WGS) entry which is preliminary data.</text>
</comment>
<evidence type="ECO:0000313" key="15">
    <source>
        <dbReference type="Proteomes" id="UP000306740"/>
    </source>
</evidence>
<dbReference type="PANTHER" id="PTHR24421:SF10">
    <property type="entry name" value="NITRATE_NITRITE SENSOR PROTEIN NARQ"/>
    <property type="match status" value="1"/>
</dbReference>
<sequence length="411" mass="42782">MGPRSRPEALEASASARLRRTRICVRASLAWSYAAGLGAVYPRPVSDRRSVLANAHGWWAMVVVVLLGTFAANRDVDPGHGVVVGAVIVAVLAVLPAVLPWRPEVAVAASGVCTAVYFGAGFADGPIFLALPTVTFVTVLRATSYRWVPWAAGAALLAAATLVLRMLVTDGERTQEVWQAVGLLAVVAAAGAVATAVSQLEASRADRTARAATEEQLRMAQDLHDGVGHGLAVIAMQAGVALHVLDRDPDKARESLEAIRATSRESLDALRAELGRMSGNEAVRRPARGVDDLEALLDRVRAGGLDVARTGDVHEVDGRVGEVAYAIAQEALTNVLRHAAATRAVVDVSRSGGALTLTVTDDGRGGPTSGQDEGMGISGMRTRVGDVGGVLEVGPADGSGFRVRATIPEQP</sequence>
<keyword evidence="4" id="KW-0808">Transferase</keyword>
<dbReference type="AlphaFoldDB" id="A0A5C4MGH7"/>
<dbReference type="SUPFAM" id="SSF55874">
    <property type="entry name" value="ATPase domain of HSP90 chaperone/DNA topoisomerase II/histidine kinase"/>
    <property type="match status" value="1"/>
</dbReference>
<feature type="region of interest" description="Disordered" evidence="9">
    <location>
        <begin position="357"/>
        <end position="379"/>
    </location>
</feature>
<keyword evidence="10" id="KW-0472">Membrane</keyword>
<evidence type="ECO:0000259" key="11">
    <source>
        <dbReference type="Pfam" id="PF02518"/>
    </source>
</evidence>
<dbReference type="GO" id="GO:0016020">
    <property type="term" value="C:membrane"/>
    <property type="evidence" value="ECO:0007669"/>
    <property type="project" value="InterPro"/>
</dbReference>
<evidence type="ECO:0000256" key="5">
    <source>
        <dbReference type="ARBA" id="ARBA00022741"/>
    </source>
</evidence>
<evidence type="ECO:0000256" key="9">
    <source>
        <dbReference type="SAM" id="MobiDB-lite"/>
    </source>
</evidence>
<keyword evidence="5" id="KW-0547">Nucleotide-binding</keyword>
<dbReference type="GO" id="GO:0046983">
    <property type="term" value="F:protein dimerization activity"/>
    <property type="evidence" value="ECO:0007669"/>
    <property type="project" value="InterPro"/>
</dbReference>
<feature type="domain" description="Signal transduction histidine kinase subgroup 3 dimerisation and phosphoacceptor" evidence="12">
    <location>
        <begin position="215"/>
        <end position="277"/>
    </location>
</feature>
<keyword evidence="10" id="KW-0812">Transmembrane</keyword>
<feature type="transmembrane region" description="Helical" evidence="10">
    <location>
        <begin position="180"/>
        <end position="200"/>
    </location>
</feature>
<dbReference type="CDD" id="cd16917">
    <property type="entry name" value="HATPase_UhpB-NarQ-NarX-like"/>
    <property type="match status" value="1"/>
</dbReference>
<dbReference type="EMBL" id="VDFR01000096">
    <property type="protein sequence ID" value="TNC42447.1"/>
    <property type="molecule type" value="Genomic_DNA"/>
</dbReference>
<dbReference type="InterPro" id="IPR050482">
    <property type="entry name" value="Sensor_HK_TwoCompSys"/>
</dbReference>
<dbReference type="InterPro" id="IPR011712">
    <property type="entry name" value="Sig_transdc_His_kin_sub3_dim/P"/>
</dbReference>
<evidence type="ECO:0000256" key="8">
    <source>
        <dbReference type="ARBA" id="ARBA00023012"/>
    </source>
</evidence>
<feature type="transmembrane region" description="Helical" evidence="10">
    <location>
        <begin position="23"/>
        <end position="41"/>
    </location>
</feature>